<proteinExistence type="predicted"/>
<dbReference type="Proteomes" id="UP000237662">
    <property type="component" value="Unassembled WGS sequence"/>
</dbReference>
<evidence type="ECO:0000313" key="2">
    <source>
        <dbReference type="Proteomes" id="UP000237662"/>
    </source>
</evidence>
<dbReference type="Gene3D" id="2.40.350.10">
    <property type="entry name" value="SO1590-like"/>
    <property type="match status" value="1"/>
</dbReference>
<reference evidence="1 2" key="1">
    <citation type="submission" date="2018-02" db="EMBL/GenBank/DDBJ databases">
        <title>Genomic Encyclopedia of Archaeal and Bacterial Type Strains, Phase II (KMG-II): from individual species to whole genera.</title>
        <authorList>
            <person name="Goeker M."/>
        </authorList>
    </citation>
    <scope>NUCLEOTIDE SEQUENCE [LARGE SCALE GENOMIC DNA]</scope>
    <source>
        <strain evidence="1 2">DSM 29526</strain>
    </source>
</reference>
<dbReference type="InterPro" id="IPR021607">
    <property type="entry name" value="DUF3224"/>
</dbReference>
<sequence>MPTMKVTGTFTVKMSPLEPYADSGKAGPTLGRMSLDKTFTGPLTGSSQGEMLTGMTATQGSAGYVAMEKVTGSLDGKSGSFILQHFGVMHAGDSRLILEVVPASGTDELLGLRGTMYIRQEDGKHFYDLAYQL</sequence>
<keyword evidence="2" id="KW-1185">Reference proteome</keyword>
<dbReference type="InterPro" id="IPR023159">
    <property type="entry name" value="SO1590-like_sf"/>
</dbReference>
<gene>
    <name evidence="1" type="ORF">CLV84_1709</name>
</gene>
<dbReference type="RefSeq" id="WP_104419270.1">
    <property type="nucleotide sequence ID" value="NZ_PTJC01000005.1"/>
</dbReference>
<organism evidence="1 2">
    <name type="scientific">Neolewinella xylanilytica</name>
    <dbReference type="NCBI Taxonomy" id="1514080"/>
    <lineage>
        <taxon>Bacteria</taxon>
        <taxon>Pseudomonadati</taxon>
        <taxon>Bacteroidota</taxon>
        <taxon>Saprospiria</taxon>
        <taxon>Saprospirales</taxon>
        <taxon>Lewinellaceae</taxon>
        <taxon>Neolewinella</taxon>
    </lineage>
</organism>
<name>A0A2S6IB67_9BACT</name>
<dbReference type="OrthoDB" id="69764at2"/>
<dbReference type="AlphaFoldDB" id="A0A2S6IB67"/>
<comment type="caution">
    <text evidence="1">The sequence shown here is derived from an EMBL/GenBank/DDBJ whole genome shotgun (WGS) entry which is preliminary data.</text>
</comment>
<protein>
    <submittedName>
        <fullName evidence="1">Uncharacterized protein DUF3224</fullName>
    </submittedName>
</protein>
<dbReference type="SUPFAM" id="SSF159238">
    <property type="entry name" value="SO1590-like"/>
    <property type="match status" value="1"/>
</dbReference>
<accession>A0A2S6IB67</accession>
<dbReference type="EMBL" id="PTJC01000005">
    <property type="protein sequence ID" value="PPK88738.1"/>
    <property type="molecule type" value="Genomic_DNA"/>
</dbReference>
<dbReference type="Pfam" id="PF11528">
    <property type="entry name" value="DUF3224"/>
    <property type="match status" value="1"/>
</dbReference>
<evidence type="ECO:0000313" key="1">
    <source>
        <dbReference type="EMBL" id="PPK88738.1"/>
    </source>
</evidence>